<evidence type="ECO:0000313" key="1">
    <source>
        <dbReference type="EMBL" id="CYU67322.1"/>
    </source>
</evidence>
<proteinExistence type="predicted"/>
<sequence length="55" mass="6453">MQEKLKMIADHEEKYGQIGDEVRGLLLQQKHHIIQKKLDEWAGWHEIGGKVVFDV</sequence>
<dbReference type="AlphaFoldDB" id="A0A116L114"/>
<accession>A0A116L114</accession>
<organism evidence="1 2">
    <name type="scientific">Streptococcus suis</name>
    <dbReference type="NCBI Taxonomy" id="1307"/>
    <lineage>
        <taxon>Bacteria</taxon>
        <taxon>Bacillati</taxon>
        <taxon>Bacillota</taxon>
        <taxon>Bacilli</taxon>
        <taxon>Lactobacillales</taxon>
        <taxon>Streptococcaceae</taxon>
        <taxon>Streptococcus</taxon>
    </lineage>
</organism>
<gene>
    <name evidence="1" type="ORF">ERS132410_00794</name>
</gene>
<dbReference type="Proteomes" id="UP000073485">
    <property type="component" value="Unassembled WGS sequence"/>
</dbReference>
<protein>
    <submittedName>
        <fullName evidence="1">Uncharacterized protein</fullName>
    </submittedName>
</protein>
<reference evidence="1 2" key="1">
    <citation type="submission" date="2016-02" db="EMBL/GenBank/DDBJ databases">
        <authorList>
            <consortium name="Pathogen Informatics"/>
        </authorList>
    </citation>
    <scope>NUCLEOTIDE SEQUENCE [LARGE SCALE GENOMIC DNA]</scope>
    <source>
        <strain evidence="1 2">LSS48</strain>
    </source>
</reference>
<dbReference type="EMBL" id="FIGO01000004">
    <property type="protein sequence ID" value="CYU67322.1"/>
    <property type="molecule type" value="Genomic_DNA"/>
</dbReference>
<name>A0A116L114_STRSU</name>
<evidence type="ECO:0000313" key="2">
    <source>
        <dbReference type="Proteomes" id="UP000073485"/>
    </source>
</evidence>
<dbReference type="RefSeq" id="WP_153599964.1">
    <property type="nucleotide sequence ID" value="NZ_CEHU01000009.1"/>
</dbReference>